<dbReference type="FunFam" id="1.20.1740.10:FF:000003">
    <property type="entry name" value="Y+L amino acid transporter 1 isoform X1"/>
    <property type="match status" value="1"/>
</dbReference>
<accession>A0A8K0F064</accession>
<feature type="transmembrane region" description="Helical" evidence="10">
    <location>
        <begin position="440"/>
        <end position="460"/>
    </location>
</feature>
<keyword evidence="6" id="KW-0029">Amino-acid transport</keyword>
<name>A0A8K0F064_BRALA</name>
<dbReference type="Pfam" id="PF13520">
    <property type="entry name" value="AA_permease_2"/>
    <property type="match status" value="1"/>
</dbReference>
<feature type="transmembrane region" description="Helical" evidence="10">
    <location>
        <begin position="410"/>
        <end position="428"/>
    </location>
</feature>
<dbReference type="Proteomes" id="UP000838412">
    <property type="component" value="Chromosome 7"/>
</dbReference>
<dbReference type="PANTHER" id="PTHR11785:SF389">
    <property type="entry name" value="Y+L AMINO ACID TRANSPORTER 1-LIKE"/>
    <property type="match status" value="1"/>
</dbReference>
<dbReference type="InterPro" id="IPR050598">
    <property type="entry name" value="AminoAcid_Transporter"/>
</dbReference>
<dbReference type="PANTHER" id="PTHR11785">
    <property type="entry name" value="AMINO ACID TRANSPORTER"/>
    <property type="match status" value="1"/>
</dbReference>
<protein>
    <submittedName>
        <fullName evidence="11">SLC7A6 protein</fullName>
    </submittedName>
</protein>
<dbReference type="GO" id="GO:0015179">
    <property type="term" value="F:L-amino acid transmembrane transporter activity"/>
    <property type="evidence" value="ECO:0007669"/>
    <property type="project" value="TreeGrafter"/>
</dbReference>
<feature type="transmembrane region" description="Helical" evidence="10">
    <location>
        <begin position="212"/>
        <end position="231"/>
    </location>
</feature>
<evidence type="ECO:0000313" key="12">
    <source>
        <dbReference type="Proteomes" id="UP000838412"/>
    </source>
</evidence>
<comment type="subcellular location">
    <subcellularLocation>
        <location evidence="1">Cell membrane</location>
        <topology evidence="1">Multi-pass membrane protein</topology>
    </subcellularLocation>
</comment>
<dbReference type="AlphaFoldDB" id="A0A8K0F064"/>
<organism evidence="11 12">
    <name type="scientific">Branchiostoma lanceolatum</name>
    <name type="common">Common lancelet</name>
    <name type="synonym">Amphioxus lanceolatum</name>
    <dbReference type="NCBI Taxonomy" id="7740"/>
    <lineage>
        <taxon>Eukaryota</taxon>
        <taxon>Metazoa</taxon>
        <taxon>Chordata</taxon>
        <taxon>Cephalochordata</taxon>
        <taxon>Leptocardii</taxon>
        <taxon>Amphioxiformes</taxon>
        <taxon>Branchiostomatidae</taxon>
        <taxon>Branchiostoma</taxon>
    </lineage>
</organism>
<keyword evidence="5 10" id="KW-0812">Transmembrane</keyword>
<feature type="transmembrane region" description="Helical" evidence="10">
    <location>
        <begin position="379"/>
        <end position="398"/>
    </location>
</feature>
<evidence type="ECO:0000256" key="3">
    <source>
        <dbReference type="ARBA" id="ARBA00022448"/>
    </source>
</evidence>
<keyword evidence="4" id="KW-1003">Cell membrane</keyword>
<feature type="transmembrane region" description="Helical" evidence="10">
    <location>
        <begin position="179"/>
        <end position="200"/>
    </location>
</feature>
<feature type="transmembrane region" description="Helical" evidence="10">
    <location>
        <begin position="466"/>
        <end position="486"/>
    </location>
</feature>
<evidence type="ECO:0000256" key="4">
    <source>
        <dbReference type="ARBA" id="ARBA00022475"/>
    </source>
</evidence>
<evidence type="ECO:0000256" key="9">
    <source>
        <dbReference type="SAM" id="MobiDB-lite"/>
    </source>
</evidence>
<feature type="transmembrane region" description="Helical" evidence="10">
    <location>
        <begin position="243"/>
        <end position="265"/>
    </location>
</feature>
<dbReference type="EMBL" id="OV696692">
    <property type="protein sequence ID" value="CAH1269704.1"/>
    <property type="molecule type" value="Genomic_DNA"/>
</dbReference>
<dbReference type="GO" id="GO:0005886">
    <property type="term" value="C:plasma membrane"/>
    <property type="evidence" value="ECO:0007669"/>
    <property type="project" value="UniProtKB-SubCell"/>
</dbReference>
<keyword evidence="3" id="KW-0813">Transport</keyword>
<proteinExistence type="inferred from homology"/>
<evidence type="ECO:0000256" key="6">
    <source>
        <dbReference type="ARBA" id="ARBA00022970"/>
    </source>
</evidence>
<dbReference type="PIRSF" id="PIRSF006060">
    <property type="entry name" value="AA_transporter"/>
    <property type="match status" value="1"/>
</dbReference>
<evidence type="ECO:0000256" key="8">
    <source>
        <dbReference type="ARBA" id="ARBA00023136"/>
    </source>
</evidence>
<keyword evidence="12" id="KW-1185">Reference proteome</keyword>
<evidence type="ECO:0000256" key="2">
    <source>
        <dbReference type="ARBA" id="ARBA00007040"/>
    </source>
</evidence>
<dbReference type="Gene3D" id="1.20.1740.10">
    <property type="entry name" value="Amino acid/polyamine transporter I"/>
    <property type="match status" value="1"/>
</dbReference>
<sequence>MGDDIWVKRASWRGPAADSHGDGYGPLPDKPKQIDGSNGTANGGVKDNGSEDSVNLKKKITLVNGICLIVGNIIGSGIFVSPKGVLVEVGSVGLSLVIWAACGAFSVVGALCYAELGTSIPKSGASYAYILEAFGPLLAFLRLWVSVLIIEPTSQAVIALTFAQYLIQPFFPTCEAPNAAVRLLATVCVAIITFVNCAYVRWGTRVQDLFTYAKLVALVVIIITGLVHMGYGEVAPFQNSFEGTTANVGGIALALYSGLFAYAGWDTLNYATEELRDPYRNLPRAIWISLPIVSVIYILTNISYYTILTTTEVLNSDAVAVSFANRSLGVMAWCIPIAVAMSTFGGLNASIFAAARLFFVGAREGHLPDLLAMVHITRYTPVPAVLFNGFMAICYLTSDDVFTLINYYSFMYWLTVGLSVAALLWLRYKRPDMHRPIKVNLFFPISFLIACVFLVVVPFYSDTVNSLIGTGIAATGLPVYYVGIYMKKKPAWLTKFVDTATRACQKVMMSILPDPDVQQQMIEEAD</sequence>
<evidence type="ECO:0000256" key="1">
    <source>
        <dbReference type="ARBA" id="ARBA00004651"/>
    </source>
</evidence>
<feature type="transmembrane region" description="Helical" evidence="10">
    <location>
        <begin position="126"/>
        <end position="145"/>
    </location>
</feature>
<dbReference type="OrthoDB" id="10062876at2759"/>
<evidence type="ECO:0000256" key="5">
    <source>
        <dbReference type="ARBA" id="ARBA00022692"/>
    </source>
</evidence>
<feature type="region of interest" description="Disordered" evidence="9">
    <location>
        <begin position="9"/>
        <end position="51"/>
    </location>
</feature>
<gene>
    <name evidence="11" type="primary">SLC7A6</name>
    <name evidence="11" type="ORF">BLAG_LOCUS22268</name>
</gene>
<feature type="transmembrane region" description="Helical" evidence="10">
    <location>
        <begin position="60"/>
        <end position="80"/>
    </location>
</feature>
<feature type="transmembrane region" description="Helical" evidence="10">
    <location>
        <begin position="328"/>
        <end position="359"/>
    </location>
</feature>
<feature type="transmembrane region" description="Helical" evidence="10">
    <location>
        <begin position="286"/>
        <end position="308"/>
    </location>
</feature>
<feature type="transmembrane region" description="Helical" evidence="10">
    <location>
        <begin position="92"/>
        <end position="114"/>
    </location>
</feature>
<dbReference type="InterPro" id="IPR002293">
    <property type="entry name" value="AA/rel_permease1"/>
</dbReference>
<evidence type="ECO:0000313" key="11">
    <source>
        <dbReference type="EMBL" id="CAH1269704.1"/>
    </source>
</evidence>
<evidence type="ECO:0000256" key="10">
    <source>
        <dbReference type="SAM" id="Phobius"/>
    </source>
</evidence>
<reference evidence="11" key="1">
    <citation type="submission" date="2022-01" db="EMBL/GenBank/DDBJ databases">
        <authorList>
            <person name="Braso-Vives M."/>
        </authorList>
    </citation>
    <scope>NUCLEOTIDE SEQUENCE</scope>
</reference>
<comment type="similarity">
    <text evidence="2">Belongs to the amino acid-polyamine-organocation (APC) superfamily. L-type amino acid transporter (LAT) (TC 2.A.3.8) family.</text>
</comment>
<keyword evidence="8 10" id="KW-0472">Membrane</keyword>
<evidence type="ECO:0000256" key="7">
    <source>
        <dbReference type="ARBA" id="ARBA00022989"/>
    </source>
</evidence>
<keyword evidence="7 10" id="KW-1133">Transmembrane helix</keyword>